<organism evidence="6 7">
    <name type="scientific">Aspergillus sclerotialis</name>
    <dbReference type="NCBI Taxonomy" id="2070753"/>
    <lineage>
        <taxon>Eukaryota</taxon>
        <taxon>Fungi</taxon>
        <taxon>Dikarya</taxon>
        <taxon>Ascomycota</taxon>
        <taxon>Pezizomycotina</taxon>
        <taxon>Eurotiomycetes</taxon>
        <taxon>Eurotiomycetidae</taxon>
        <taxon>Eurotiales</taxon>
        <taxon>Aspergillaceae</taxon>
        <taxon>Aspergillus</taxon>
        <taxon>Aspergillus subgen. Polypaecilum</taxon>
    </lineage>
</organism>
<protein>
    <recommendedName>
        <fullName evidence="2">Mitochondrial fission process protein 1</fullName>
    </recommendedName>
    <alternativeName>
        <fullName evidence="3">Mitochondrial 18 kDa protein</fullName>
    </alternativeName>
</protein>
<reference evidence="7" key="1">
    <citation type="submission" date="2017-02" db="EMBL/GenBank/DDBJ databases">
        <authorList>
            <person name="Tafer H."/>
            <person name="Lopandic K."/>
        </authorList>
    </citation>
    <scope>NUCLEOTIDE SEQUENCE [LARGE SCALE GENOMIC DNA]</scope>
    <source>
        <strain evidence="7">CBS 366.77</strain>
    </source>
</reference>
<dbReference type="GO" id="GO:0005739">
    <property type="term" value="C:mitochondrion"/>
    <property type="evidence" value="ECO:0007669"/>
    <property type="project" value="TreeGrafter"/>
</dbReference>
<evidence type="ECO:0000256" key="2">
    <source>
        <dbReference type="ARBA" id="ARBA00017835"/>
    </source>
</evidence>
<evidence type="ECO:0000313" key="6">
    <source>
        <dbReference type="EMBL" id="RJE27368.1"/>
    </source>
</evidence>
<gene>
    <name evidence="6" type="ORF">PHISCL_00244</name>
</gene>
<dbReference type="PANTHER" id="PTHR11001:SF2">
    <property type="entry name" value="MITOCHONDRIAL FISSION PROCESS PROTEIN 1"/>
    <property type="match status" value="1"/>
</dbReference>
<evidence type="ECO:0000256" key="3">
    <source>
        <dbReference type="ARBA" id="ARBA00029631"/>
    </source>
</evidence>
<feature type="compositionally biased region" description="Basic and acidic residues" evidence="4">
    <location>
        <begin position="311"/>
        <end position="323"/>
    </location>
</feature>
<dbReference type="PANTHER" id="PTHR11001">
    <property type="entry name" value="MITOCHONDRIAL FISSION PROCESS PROTEIN 1"/>
    <property type="match status" value="1"/>
</dbReference>
<feature type="transmembrane region" description="Helical" evidence="5">
    <location>
        <begin position="212"/>
        <end position="234"/>
    </location>
</feature>
<sequence>MNRATQDNTANQSRGKLSPQLQNLVDNEDDSFYDDVYSPYSVNTTETPYRYAAYANRIRTILLSAHRYVAYTSDIGESFRPVAHPYLVKTAYGISWTYLIGDVAHEGYKAYLRNRRVLAPPCEDYKNACATKSPTSEAGMDVFRGMITGDISGGNETLTPWPTTRIPLIEDYRVVMAKRGVFQSLASMGLPALTIHSIVRYSGRMMKNSKSALLRTWAPIGLGLAVVPFLPYIFDEPVEHAVEWAFRTGLRSYAGEDAVRPLPASAREDTTALGRFVDLSKLKASEGNQKGESVSDAVAVSWDEFKAQKLREKEERNKKREEQGITGPLGMLGWKSGAEKKDKNE</sequence>
<proteinExistence type="inferred from homology"/>
<evidence type="ECO:0000256" key="4">
    <source>
        <dbReference type="SAM" id="MobiDB-lite"/>
    </source>
</evidence>
<evidence type="ECO:0000313" key="7">
    <source>
        <dbReference type="Proteomes" id="UP000266188"/>
    </source>
</evidence>
<keyword evidence="5" id="KW-0472">Membrane</keyword>
<comment type="caution">
    <text evidence="6">The sequence shown here is derived from an EMBL/GenBank/DDBJ whole genome shotgun (WGS) entry which is preliminary data.</text>
</comment>
<keyword evidence="5" id="KW-1133">Transmembrane helix</keyword>
<evidence type="ECO:0000256" key="1">
    <source>
        <dbReference type="ARBA" id="ARBA00009224"/>
    </source>
</evidence>
<dbReference type="OrthoDB" id="424969at2759"/>
<dbReference type="EMBL" id="MVGC01000004">
    <property type="protein sequence ID" value="RJE27368.1"/>
    <property type="molecule type" value="Genomic_DNA"/>
</dbReference>
<feature type="region of interest" description="Disordered" evidence="4">
    <location>
        <begin position="311"/>
        <end position="345"/>
    </location>
</feature>
<evidence type="ECO:0000256" key="5">
    <source>
        <dbReference type="SAM" id="Phobius"/>
    </source>
</evidence>
<accession>A0A3A2ZW50</accession>
<keyword evidence="7" id="KW-1185">Reference proteome</keyword>
<name>A0A3A2ZW50_9EURO</name>
<dbReference type="InterPro" id="IPR019560">
    <property type="entry name" value="Mitochondrial_18_kDa_protein"/>
</dbReference>
<dbReference type="GO" id="GO:0000266">
    <property type="term" value="P:mitochondrial fission"/>
    <property type="evidence" value="ECO:0007669"/>
    <property type="project" value="TreeGrafter"/>
</dbReference>
<dbReference type="Pfam" id="PF10558">
    <property type="entry name" value="MTP18"/>
    <property type="match status" value="1"/>
</dbReference>
<dbReference type="Proteomes" id="UP000266188">
    <property type="component" value="Unassembled WGS sequence"/>
</dbReference>
<dbReference type="AlphaFoldDB" id="A0A3A2ZW50"/>
<comment type="similarity">
    <text evidence="1">Belongs to the MTFP1 family.</text>
</comment>
<feature type="region of interest" description="Disordered" evidence="4">
    <location>
        <begin position="1"/>
        <end position="21"/>
    </location>
</feature>
<keyword evidence="5" id="KW-0812">Transmembrane</keyword>